<dbReference type="SMART" id="SM00535">
    <property type="entry name" value="RIBOc"/>
    <property type="match status" value="1"/>
</dbReference>
<evidence type="ECO:0000313" key="2">
    <source>
        <dbReference type="EMBL" id="CAD8109639.1"/>
    </source>
</evidence>
<dbReference type="Pfam" id="PF14622">
    <property type="entry name" value="Ribonucleas_3_3"/>
    <property type="match status" value="1"/>
</dbReference>
<evidence type="ECO:0000313" key="3">
    <source>
        <dbReference type="Proteomes" id="UP000692954"/>
    </source>
</evidence>
<protein>
    <recommendedName>
        <fullName evidence="1">RNase III domain-containing protein</fullName>
    </recommendedName>
</protein>
<accession>A0A8S1Q1V0</accession>
<dbReference type="EMBL" id="CAJJDN010000094">
    <property type="protein sequence ID" value="CAD8109639.1"/>
    <property type="molecule type" value="Genomic_DNA"/>
</dbReference>
<dbReference type="GO" id="GO:0006396">
    <property type="term" value="P:RNA processing"/>
    <property type="evidence" value="ECO:0007669"/>
    <property type="project" value="InterPro"/>
</dbReference>
<feature type="domain" description="RNase III" evidence="1">
    <location>
        <begin position="76"/>
        <end position="134"/>
    </location>
</feature>
<dbReference type="PROSITE" id="PS50142">
    <property type="entry name" value="RNASE_3_2"/>
    <property type="match status" value="1"/>
</dbReference>
<dbReference type="Proteomes" id="UP000692954">
    <property type="component" value="Unassembled WGS sequence"/>
</dbReference>
<sequence length="321" mass="38073">MLLQLLAFKNKNLLIRALTNKIHELEYNQKCDQQYIYGNNEDLAVAGQQFLEFYFYDFMLLQGYPNPLSCFKKPNDIIQLRQRLLNDSNLADIGFQLGLPKFLKVGNQIHLKNNQKVLADTIKSLIAAQYYDKYQDLESLRDLLHPVMDLLLNNIQSEQILQTKYNPKSNFVEYLTTIREEIEVQPILTVEWKKNEENNLQSMFLITLDLQIKNKMLSEDQKLKIQKQGISKRITEQQIYLEALQELKNWQETQKNKFLQILEQQFDDNNIASTSVDSQFFNNTNKSVYNFLEQFDNDEKQKEFYDSLSKVLTQFEEKDEF</sequence>
<gene>
    <name evidence="2" type="ORF">PSON_ATCC_30995.1.T0940046</name>
</gene>
<dbReference type="GO" id="GO:0004525">
    <property type="term" value="F:ribonuclease III activity"/>
    <property type="evidence" value="ECO:0007669"/>
    <property type="project" value="InterPro"/>
</dbReference>
<reference evidence="2" key="1">
    <citation type="submission" date="2021-01" db="EMBL/GenBank/DDBJ databases">
        <authorList>
            <consortium name="Genoscope - CEA"/>
            <person name="William W."/>
        </authorList>
    </citation>
    <scope>NUCLEOTIDE SEQUENCE</scope>
</reference>
<dbReference type="AlphaFoldDB" id="A0A8S1Q1V0"/>
<name>A0A8S1Q1V0_9CILI</name>
<proteinExistence type="predicted"/>
<comment type="caution">
    <text evidence="2">The sequence shown here is derived from an EMBL/GenBank/DDBJ whole genome shotgun (WGS) entry which is preliminary data.</text>
</comment>
<keyword evidence="3" id="KW-1185">Reference proteome</keyword>
<organism evidence="2 3">
    <name type="scientific">Paramecium sonneborni</name>
    <dbReference type="NCBI Taxonomy" id="65129"/>
    <lineage>
        <taxon>Eukaryota</taxon>
        <taxon>Sar</taxon>
        <taxon>Alveolata</taxon>
        <taxon>Ciliophora</taxon>
        <taxon>Intramacronucleata</taxon>
        <taxon>Oligohymenophorea</taxon>
        <taxon>Peniculida</taxon>
        <taxon>Parameciidae</taxon>
        <taxon>Paramecium</taxon>
    </lineage>
</organism>
<dbReference type="InterPro" id="IPR000999">
    <property type="entry name" value="RNase_III_dom"/>
</dbReference>
<evidence type="ECO:0000259" key="1">
    <source>
        <dbReference type="PROSITE" id="PS50142"/>
    </source>
</evidence>
<dbReference type="OrthoDB" id="305768at2759"/>
<dbReference type="CDD" id="cd00593">
    <property type="entry name" value="RIBOc"/>
    <property type="match status" value="1"/>
</dbReference>